<gene>
    <name evidence="2" type="ORF">CLCOS_18800</name>
    <name evidence="1" type="ORF">WX73_00807</name>
</gene>
<dbReference type="Proteomes" id="UP000093694">
    <property type="component" value="Unassembled WGS sequence"/>
</dbReference>
<evidence type="ECO:0000313" key="3">
    <source>
        <dbReference type="Proteomes" id="UP000077384"/>
    </source>
</evidence>
<evidence type="ECO:0000313" key="2">
    <source>
        <dbReference type="EMBL" id="OBR94641.1"/>
    </source>
</evidence>
<dbReference type="AlphaFoldDB" id="A0A162JAS3"/>
<accession>A0A162JAS3</accession>
<evidence type="ECO:0000313" key="4">
    <source>
        <dbReference type="Proteomes" id="UP000093694"/>
    </source>
</evidence>
<dbReference type="EMBL" id="LITQ01000018">
    <property type="protein sequence ID" value="OAA92715.1"/>
    <property type="molecule type" value="Genomic_DNA"/>
</dbReference>
<organism evidence="1 3">
    <name type="scientific">Clostridium coskatii</name>
    <dbReference type="NCBI Taxonomy" id="1705578"/>
    <lineage>
        <taxon>Bacteria</taxon>
        <taxon>Bacillati</taxon>
        <taxon>Bacillota</taxon>
        <taxon>Clostridia</taxon>
        <taxon>Eubacteriales</taxon>
        <taxon>Clostridiaceae</taxon>
        <taxon>Clostridium</taxon>
    </lineage>
</organism>
<dbReference type="Proteomes" id="UP000077384">
    <property type="component" value="Unassembled WGS sequence"/>
</dbReference>
<reference evidence="1 3" key="1">
    <citation type="journal article" date="2015" name="Biotechnol. Bioeng.">
        <title>Genome sequence and phenotypic characterization of Caulobacter segnis.</title>
        <authorList>
            <person name="Patel S."/>
            <person name="Fletcher B."/>
            <person name="Scott D.C."/>
            <person name="Ely B."/>
        </authorList>
    </citation>
    <scope>NUCLEOTIDE SEQUENCE [LARGE SCALE GENOMIC DNA]</scope>
    <source>
        <strain evidence="1 3">PS02</strain>
    </source>
</reference>
<dbReference type="PATRIC" id="fig|1705578.3.peg.1194"/>
<dbReference type="EMBL" id="LROR01000041">
    <property type="protein sequence ID" value="OBR94641.1"/>
    <property type="molecule type" value="Genomic_DNA"/>
</dbReference>
<sequence length="36" mass="4153">MIPKEMTAIRDKRMMAALNMKSFLKSKSEEGSLSYE</sequence>
<reference evidence="2 4" key="2">
    <citation type="journal article" date="2016" name="Front. Microbiol.">
        <title>Industrial Acetogenic Biocatalysts: A Comparative Metabolic and Genomic Analysis.</title>
        <authorList>
            <person name="Bengelsdorf F."/>
            <person name="Poehlein A."/>
            <person name="Sonja S."/>
            <person name="Erz C."/>
            <person name="Hummel T."/>
            <person name="Hoffmeister S."/>
            <person name="Daniel R."/>
            <person name="Durre P."/>
        </authorList>
    </citation>
    <scope>NUCLEOTIDE SEQUENCE [LARGE SCALE GENOMIC DNA]</scope>
    <source>
        <strain evidence="2 4">PTA-10522</strain>
    </source>
</reference>
<evidence type="ECO:0000313" key="1">
    <source>
        <dbReference type="EMBL" id="OAA92715.1"/>
    </source>
</evidence>
<comment type="caution">
    <text evidence="1">The sequence shown here is derived from an EMBL/GenBank/DDBJ whole genome shotgun (WGS) entry which is preliminary data.</text>
</comment>
<keyword evidence="4" id="KW-1185">Reference proteome</keyword>
<protein>
    <submittedName>
        <fullName evidence="1">Uncharacterized protein</fullName>
    </submittedName>
</protein>
<name>A0A162JAS3_9CLOT</name>
<proteinExistence type="predicted"/>